<dbReference type="Gene3D" id="1.20.1080.10">
    <property type="entry name" value="Glycerol uptake facilitator protein"/>
    <property type="match status" value="2"/>
</dbReference>
<dbReference type="SUPFAM" id="SSF81338">
    <property type="entry name" value="Aquaporin-like"/>
    <property type="match status" value="1"/>
</dbReference>
<evidence type="ECO:0000256" key="7">
    <source>
        <dbReference type="SAM" id="Phobius"/>
    </source>
</evidence>
<dbReference type="PANTHER" id="PTHR45724">
    <property type="entry name" value="AQUAPORIN NIP2-1"/>
    <property type="match status" value="1"/>
</dbReference>
<dbReference type="PRINTS" id="PR00783">
    <property type="entry name" value="MINTRINSICP"/>
</dbReference>
<dbReference type="InterPro" id="IPR022357">
    <property type="entry name" value="MIP_CS"/>
</dbReference>
<feature type="transmembrane region" description="Helical" evidence="7">
    <location>
        <begin position="121"/>
        <end position="140"/>
    </location>
</feature>
<evidence type="ECO:0000256" key="6">
    <source>
        <dbReference type="RuleBase" id="RU000477"/>
    </source>
</evidence>
<keyword evidence="5 7" id="KW-0472">Membrane</keyword>
<keyword evidence="2 6" id="KW-0813">Transport</keyword>
<dbReference type="Pfam" id="PF00230">
    <property type="entry name" value="MIP"/>
    <property type="match status" value="1"/>
</dbReference>
<evidence type="ECO:0000256" key="5">
    <source>
        <dbReference type="ARBA" id="ARBA00023136"/>
    </source>
</evidence>
<evidence type="ECO:0000256" key="2">
    <source>
        <dbReference type="ARBA" id="ARBA00022448"/>
    </source>
</evidence>
<name>A0A6J4VB82_9DEIN</name>
<evidence type="ECO:0000256" key="3">
    <source>
        <dbReference type="ARBA" id="ARBA00022692"/>
    </source>
</evidence>
<dbReference type="PROSITE" id="PS00221">
    <property type="entry name" value="MIP"/>
    <property type="match status" value="1"/>
</dbReference>
<feature type="transmembrane region" description="Helical" evidence="7">
    <location>
        <begin position="147"/>
        <end position="170"/>
    </location>
</feature>
<feature type="transmembrane region" description="Helical" evidence="7">
    <location>
        <begin position="27"/>
        <end position="60"/>
    </location>
</feature>
<sequence length="216" mass="21882">MSDRAIVTPPPEPAEPPLAKRLLAEGIGTFFLVVAALLSPPALTFALVGAVLLIIVVAIGKVSGAHINPAVTVGLMTVRKIPIGTGLLYIVAQIVGAFLALGLGRLVDRGFPQTDPQANAMWFEMLGVALLVFVVTRVVLMDAPPAASALAIGVSLMTGIAIAGGSSGGILNPAVAAVFFTGDFVRGEGFAGGTYIIAPLVAAVVAALLARAVHED</sequence>
<protein>
    <submittedName>
        <fullName evidence="8">Aquaporin Z</fullName>
    </submittedName>
</protein>
<keyword evidence="3 6" id="KW-0812">Transmembrane</keyword>
<organism evidence="8">
    <name type="scientific">uncultured Truepera sp</name>
    <dbReference type="NCBI Taxonomy" id="543023"/>
    <lineage>
        <taxon>Bacteria</taxon>
        <taxon>Thermotogati</taxon>
        <taxon>Deinococcota</taxon>
        <taxon>Deinococci</taxon>
        <taxon>Trueperales</taxon>
        <taxon>Trueperaceae</taxon>
        <taxon>Truepera</taxon>
        <taxon>environmental samples</taxon>
    </lineage>
</organism>
<evidence type="ECO:0000256" key="1">
    <source>
        <dbReference type="ARBA" id="ARBA00004141"/>
    </source>
</evidence>
<dbReference type="AlphaFoldDB" id="A0A6J4VB82"/>
<keyword evidence="4 7" id="KW-1133">Transmembrane helix</keyword>
<evidence type="ECO:0000256" key="4">
    <source>
        <dbReference type="ARBA" id="ARBA00022989"/>
    </source>
</evidence>
<dbReference type="InterPro" id="IPR000425">
    <property type="entry name" value="MIP"/>
</dbReference>
<feature type="transmembrane region" description="Helical" evidence="7">
    <location>
        <begin position="81"/>
        <end position="101"/>
    </location>
</feature>
<comment type="subcellular location">
    <subcellularLocation>
        <location evidence="1">Membrane</location>
        <topology evidence="1">Multi-pass membrane protein</topology>
    </subcellularLocation>
</comment>
<evidence type="ECO:0000313" key="8">
    <source>
        <dbReference type="EMBL" id="CAA9571368.1"/>
    </source>
</evidence>
<dbReference type="PANTHER" id="PTHR45724:SF13">
    <property type="entry name" value="AQUAPORIN NIP1-1-RELATED"/>
    <property type="match status" value="1"/>
</dbReference>
<dbReference type="GO" id="GO:0016020">
    <property type="term" value="C:membrane"/>
    <property type="evidence" value="ECO:0007669"/>
    <property type="project" value="UniProtKB-SubCell"/>
</dbReference>
<gene>
    <name evidence="8" type="ORF">AVDCRST_MAG86-1695</name>
</gene>
<feature type="transmembrane region" description="Helical" evidence="7">
    <location>
        <begin position="190"/>
        <end position="210"/>
    </location>
</feature>
<dbReference type="InterPro" id="IPR023271">
    <property type="entry name" value="Aquaporin-like"/>
</dbReference>
<dbReference type="InterPro" id="IPR034294">
    <property type="entry name" value="Aquaporin_transptr"/>
</dbReference>
<proteinExistence type="inferred from homology"/>
<comment type="similarity">
    <text evidence="6">Belongs to the MIP/aquaporin (TC 1.A.8) family.</text>
</comment>
<dbReference type="GO" id="GO:0015267">
    <property type="term" value="F:channel activity"/>
    <property type="evidence" value="ECO:0007669"/>
    <property type="project" value="InterPro"/>
</dbReference>
<reference evidence="8" key="1">
    <citation type="submission" date="2020-02" db="EMBL/GenBank/DDBJ databases">
        <authorList>
            <person name="Meier V. D."/>
        </authorList>
    </citation>
    <scope>NUCLEOTIDE SEQUENCE</scope>
    <source>
        <strain evidence="8">AVDCRST_MAG86</strain>
    </source>
</reference>
<accession>A0A6J4VB82</accession>
<dbReference type="EMBL" id="CADCWP010000126">
    <property type="protein sequence ID" value="CAA9571368.1"/>
    <property type="molecule type" value="Genomic_DNA"/>
</dbReference>